<dbReference type="AlphaFoldDB" id="A0ABD2ZJE6"/>
<organism evidence="6 7">
    <name type="scientific">Cinchona calisaya</name>
    <dbReference type="NCBI Taxonomy" id="153742"/>
    <lineage>
        <taxon>Eukaryota</taxon>
        <taxon>Viridiplantae</taxon>
        <taxon>Streptophyta</taxon>
        <taxon>Embryophyta</taxon>
        <taxon>Tracheophyta</taxon>
        <taxon>Spermatophyta</taxon>
        <taxon>Magnoliopsida</taxon>
        <taxon>eudicotyledons</taxon>
        <taxon>Gunneridae</taxon>
        <taxon>Pentapetalae</taxon>
        <taxon>asterids</taxon>
        <taxon>lamiids</taxon>
        <taxon>Gentianales</taxon>
        <taxon>Rubiaceae</taxon>
        <taxon>Cinchonoideae</taxon>
        <taxon>Cinchoneae</taxon>
        <taxon>Cinchona</taxon>
    </lineage>
</organism>
<reference evidence="6 7" key="1">
    <citation type="submission" date="2024-11" db="EMBL/GenBank/DDBJ databases">
        <title>A near-complete genome assembly of Cinchona calisaya.</title>
        <authorList>
            <person name="Lian D.C."/>
            <person name="Zhao X.W."/>
            <person name="Wei L."/>
        </authorList>
    </citation>
    <scope>NUCLEOTIDE SEQUENCE [LARGE SCALE GENOMIC DNA]</scope>
    <source>
        <tissue evidence="6">Nenye</tissue>
    </source>
</reference>
<keyword evidence="2" id="KW-0813">Transport</keyword>
<keyword evidence="4" id="KW-1133">Transmembrane helix</keyword>
<name>A0ABD2ZJE6_9GENT</name>
<evidence type="ECO:0000256" key="3">
    <source>
        <dbReference type="ARBA" id="ARBA00022692"/>
    </source>
</evidence>
<keyword evidence="7" id="KW-1185">Reference proteome</keyword>
<dbReference type="EMBL" id="JBJUIK010000009">
    <property type="protein sequence ID" value="KAL3518966.1"/>
    <property type="molecule type" value="Genomic_DNA"/>
</dbReference>
<evidence type="ECO:0000256" key="5">
    <source>
        <dbReference type="ARBA" id="ARBA00023136"/>
    </source>
</evidence>
<keyword evidence="5" id="KW-0472">Membrane</keyword>
<dbReference type="Pfam" id="PF03092">
    <property type="entry name" value="BT1"/>
    <property type="match status" value="1"/>
</dbReference>
<dbReference type="GO" id="GO:0016020">
    <property type="term" value="C:membrane"/>
    <property type="evidence" value="ECO:0007669"/>
    <property type="project" value="UniProtKB-SubCell"/>
</dbReference>
<gene>
    <name evidence="6" type="ORF">ACH5RR_021555</name>
</gene>
<keyword evidence="3" id="KW-0812">Transmembrane</keyword>
<evidence type="ECO:0000313" key="7">
    <source>
        <dbReference type="Proteomes" id="UP001630127"/>
    </source>
</evidence>
<dbReference type="InterPro" id="IPR039309">
    <property type="entry name" value="BT1"/>
</dbReference>
<comment type="caution">
    <text evidence="6">The sequence shown here is derived from an EMBL/GenBank/DDBJ whole genome shotgun (WGS) entry which is preliminary data.</text>
</comment>
<evidence type="ECO:0000256" key="2">
    <source>
        <dbReference type="ARBA" id="ARBA00022448"/>
    </source>
</evidence>
<dbReference type="PANTHER" id="PTHR31585">
    <property type="entry name" value="FOLATE-BIOPTERIN TRANSPORTER 1, CHLOROPLASTIC"/>
    <property type="match status" value="1"/>
</dbReference>
<comment type="subcellular location">
    <subcellularLocation>
        <location evidence="1">Membrane</location>
        <topology evidence="1">Multi-pass membrane protein</topology>
    </subcellularLocation>
</comment>
<dbReference type="Proteomes" id="UP001630127">
    <property type="component" value="Unassembled WGS sequence"/>
</dbReference>
<evidence type="ECO:0000256" key="1">
    <source>
        <dbReference type="ARBA" id="ARBA00004141"/>
    </source>
</evidence>
<dbReference type="PANTHER" id="PTHR31585:SF0">
    <property type="entry name" value="FOLATE-BIOPTERIN TRANSPORTER 1, CHLOROPLASTIC"/>
    <property type="match status" value="1"/>
</dbReference>
<proteinExistence type="predicted"/>
<evidence type="ECO:0000313" key="6">
    <source>
        <dbReference type="EMBL" id="KAL3518966.1"/>
    </source>
</evidence>
<evidence type="ECO:0000256" key="4">
    <source>
        <dbReference type="ARBA" id="ARBA00022989"/>
    </source>
</evidence>
<sequence length="79" mass="8568">MTQFRISDEWFAIDDSLIITVLGQASFTPVLVLAARICLEAMVATLFATLMSISNGRSVLGGLVGAGLTKELALWCHRR</sequence>
<protein>
    <submittedName>
        <fullName evidence="6">Uncharacterized protein</fullName>
    </submittedName>
</protein>
<accession>A0ABD2ZJE6</accession>